<accession>A0A2M4DNQ9</accession>
<feature type="chain" id="PRO_5014973476" evidence="1">
    <location>
        <begin position="18"/>
        <end position="66"/>
    </location>
</feature>
<protein>
    <submittedName>
        <fullName evidence="2">Putative secreted protein</fullName>
    </submittedName>
</protein>
<evidence type="ECO:0000256" key="1">
    <source>
        <dbReference type="SAM" id="SignalP"/>
    </source>
</evidence>
<feature type="signal peptide" evidence="1">
    <location>
        <begin position="1"/>
        <end position="17"/>
    </location>
</feature>
<organism evidence="2">
    <name type="scientific">Anopheles darlingi</name>
    <name type="common">Mosquito</name>
    <dbReference type="NCBI Taxonomy" id="43151"/>
    <lineage>
        <taxon>Eukaryota</taxon>
        <taxon>Metazoa</taxon>
        <taxon>Ecdysozoa</taxon>
        <taxon>Arthropoda</taxon>
        <taxon>Hexapoda</taxon>
        <taxon>Insecta</taxon>
        <taxon>Pterygota</taxon>
        <taxon>Neoptera</taxon>
        <taxon>Endopterygota</taxon>
        <taxon>Diptera</taxon>
        <taxon>Nematocera</taxon>
        <taxon>Culicoidea</taxon>
        <taxon>Culicidae</taxon>
        <taxon>Anophelinae</taxon>
        <taxon>Anopheles</taxon>
    </lineage>
</organism>
<evidence type="ECO:0000313" key="2">
    <source>
        <dbReference type="EMBL" id="MBW79192.1"/>
    </source>
</evidence>
<proteinExistence type="predicted"/>
<name>A0A2M4DNQ9_ANODA</name>
<dbReference type="EMBL" id="GGFL01015014">
    <property type="protein sequence ID" value="MBW79192.1"/>
    <property type="molecule type" value="Transcribed_RNA"/>
</dbReference>
<keyword evidence="1" id="KW-0732">Signal</keyword>
<dbReference type="AlphaFoldDB" id="A0A2M4DNQ9"/>
<sequence length="66" mass="6553">MTFFITVVAACCTATFGWSGVDGNGNGGFGAILRYCCRAVPALGAGGSATDAATAEAMDSGINWQA</sequence>
<reference evidence="2" key="1">
    <citation type="submission" date="2018-01" db="EMBL/GenBank/DDBJ databases">
        <title>An insight into the sialome of Amazonian anophelines.</title>
        <authorList>
            <person name="Ribeiro J.M."/>
            <person name="Scarpassa V."/>
            <person name="Calvo E."/>
        </authorList>
    </citation>
    <scope>NUCLEOTIDE SEQUENCE</scope>
</reference>